<keyword evidence="2 14" id="KW-0813">Transport</keyword>
<keyword evidence="9 14" id="KW-0406">Ion transport</keyword>
<dbReference type="GO" id="GO:0005886">
    <property type="term" value="C:plasma membrane"/>
    <property type="evidence" value="ECO:0007669"/>
    <property type="project" value="UniProtKB-SubCell"/>
</dbReference>
<feature type="binding site" evidence="14">
    <location>
        <position position="77"/>
    </location>
    <ligand>
        <name>Na(+)</name>
        <dbReference type="ChEBI" id="CHEBI:29101"/>
        <note>structural</note>
    </ligand>
</feature>
<dbReference type="EMBL" id="SAUW01000036">
    <property type="protein sequence ID" value="RWR05523.1"/>
    <property type="molecule type" value="Genomic_DNA"/>
</dbReference>
<keyword evidence="7 14" id="KW-1133">Transmembrane helix</keyword>
<dbReference type="AlphaFoldDB" id="A0A443IKN4"/>
<dbReference type="GO" id="GO:0062054">
    <property type="term" value="F:fluoride channel activity"/>
    <property type="evidence" value="ECO:0007669"/>
    <property type="project" value="UniProtKB-UniRule"/>
</dbReference>
<comment type="subcellular location">
    <subcellularLocation>
        <location evidence="1 14">Cell membrane</location>
        <topology evidence="1 14">Multi-pass membrane protein</topology>
    </subcellularLocation>
</comment>
<dbReference type="GO" id="GO:0046872">
    <property type="term" value="F:metal ion binding"/>
    <property type="evidence" value="ECO:0007669"/>
    <property type="project" value="UniProtKB-KW"/>
</dbReference>
<evidence type="ECO:0000256" key="7">
    <source>
        <dbReference type="ARBA" id="ARBA00022989"/>
    </source>
</evidence>
<sequence>MIQTMFTVALGGAIGSTLRYLVNVASGRLLGIGFPFGTMFVNIVGSFVMGVLAVLLAGRSGSWHVPFLMTGILGGFTTFSAFSLDAMVLYDGGRPGLAAFYVIASVVVGLMALVAGMALAKGYFA</sequence>
<dbReference type="HAMAP" id="MF_00454">
    <property type="entry name" value="FluC"/>
    <property type="match status" value="1"/>
</dbReference>
<evidence type="ECO:0000256" key="6">
    <source>
        <dbReference type="ARBA" id="ARBA00022723"/>
    </source>
</evidence>
<dbReference type="PANTHER" id="PTHR28259">
    <property type="entry name" value="FLUORIDE EXPORT PROTEIN 1-RELATED"/>
    <property type="match status" value="1"/>
</dbReference>
<gene>
    <name evidence="14 15" type="primary">crcB</name>
    <name evidence="14" type="synonym">fluC</name>
    <name evidence="15" type="ORF">D2T33_19825</name>
</gene>
<evidence type="ECO:0000256" key="13">
    <source>
        <dbReference type="ARBA" id="ARBA00035585"/>
    </source>
</evidence>
<keyword evidence="8 14" id="KW-0915">Sodium</keyword>
<reference evidence="15 16" key="1">
    <citation type="submission" date="2019-01" db="EMBL/GenBank/DDBJ databases">
        <title>Sinorhodobacter populi sp. nov. isolated from the symptomatic bark tissue of Populus euramericana canker.</title>
        <authorList>
            <person name="Xu G."/>
        </authorList>
    </citation>
    <scope>NUCLEOTIDE SEQUENCE [LARGE SCALE GENOMIC DNA]</scope>
    <source>
        <strain evidence="15 16">2D-5</strain>
    </source>
</reference>
<evidence type="ECO:0000256" key="12">
    <source>
        <dbReference type="ARBA" id="ARBA00035120"/>
    </source>
</evidence>
<keyword evidence="4" id="KW-0997">Cell inner membrane</keyword>
<evidence type="ECO:0000256" key="14">
    <source>
        <dbReference type="HAMAP-Rule" id="MF_00454"/>
    </source>
</evidence>
<comment type="activity regulation">
    <text evidence="14">Na(+) is not transported, but it plays an essential structural role and its presence is essential for fluoride channel function.</text>
</comment>
<comment type="caution">
    <text evidence="15">The sequence shown here is derived from an EMBL/GenBank/DDBJ whole genome shotgun (WGS) entry which is preliminary data.</text>
</comment>
<keyword evidence="10 14" id="KW-0472">Membrane</keyword>
<accession>A0A443IKN4</accession>
<evidence type="ECO:0000256" key="1">
    <source>
        <dbReference type="ARBA" id="ARBA00004651"/>
    </source>
</evidence>
<evidence type="ECO:0000313" key="16">
    <source>
        <dbReference type="Proteomes" id="UP000285710"/>
    </source>
</evidence>
<evidence type="ECO:0000256" key="5">
    <source>
        <dbReference type="ARBA" id="ARBA00022692"/>
    </source>
</evidence>
<keyword evidence="11 14" id="KW-0407">Ion channel</keyword>
<evidence type="ECO:0000256" key="8">
    <source>
        <dbReference type="ARBA" id="ARBA00023053"/>
    </source>
</evidence>
<evidence type="ECO:0000256" key="9">
    <source>
        <dbReference type="ARBA" id="ARBA00023065"/>
    </source>
</evidence>
<dbReference type="Proteomes" id="UP000285710">
    <property type="component" value="Unassembled WGS sequence"/>
</dbReference>
<comment type="similarity">
    <text evidence="12 14">Belongs to the fluoride channel Fluc/FEX (TC 1.A.43) family.</text>
</comment>
<dbReference type="GO" id="GO:0140114">
    <property type="term" value="P:cellular detoxification of fluoride"/>
    <property type="evidence" value="ECO:0007669"/>
    <property type="project" value="UniProtKB-UniRule"/>
</dbReference>
<evidence type="ECO:0000256" key="3">
    <source>
        <dbReference type="ARBA" id="ARBA00022475"/>
    </source>
</evidence>
<feature type="transmembrane region" description="Helical" evidence="14">
    <location>
        <begin position="96"/>
        <end position="120"/>
    </location>
</feature>
<evidence type="ECO:0000256" key="4">
    <source>
        <dbReference type="ARBA" id="ARBA00022519"/>
    </source>
</evidence>
<protein>
    <recommendedName>
        <fullName evidence="14">Fluoride-specific ion channel FluC</fullName>
    </recommendedName>
</protein>
<keyword evidence="3 14" id="KW-1003">Cell membrane</keyword>
<keyword evidence="16" id="KW-1185">Reference proteome</keyword>
<evidence type="ECO:0000256" key="10">
    <source>
        <dbReference type="ARBA" id="ARBA00023136"/>
    </source>
</evidence>
<comment type="function">
    <text evidence="14">Fluoride-specific ion channel. Important for reducing fluoride concentration in the cell, thus reducing its toxicity.</text>
</comment>
<organism evidence="15 16">
    <name type="scientific">Paenirhodobacter populi</name>
    <dbReference type="NCBI Taxonomy" id="2306993"/>
    <lineage>
        <taxon>Bacteria</taxon>
        <taxon>Pseudomonadati</taxon>
        <taxon>Pseudomonadota</taxon>
        <taxon>Alphaproteobacteria</taxon>
        <taxon>Rhodobacterales</taxon>
        <taxon>Rhodobacter group</taxon>
        <taxon>Paenirhodobacter</taxon>
    </lineage>
</organism>
<evidence type="ECO:0000256" key="2">
    <source>
        <dbReference type="ARBA" id="ARBA00022448"/>
    </source>
</evidence>
<feature type="binding site" evidence="14">
    <location>
        <position position="74"/>
    </location>
    <ligand>
        <name>Na(+)</name>
        <dbReference type="ChEBI" id="CHEBI:29101"/>
        <note>structural</note>
    </ligand>
</feature>
<feature type="transmembrane region" description="Helical" evidence="14">
    <location>
        <begin position="29"/>
        <end position="55"/>
    </location>
</feature>
<dbReference type="InterPro" id="IPR003691">
    <property type="entry name" value="FluC"/>
</dbReference>
<keyword evidence="5 14" id="KW-0812">Transmembrane</keyword>
<proteinExistence type="inferred from homology"/>
<dbReference type="PANTHER" id="PTHR28259:SF18">
    <property type="entry name" value="FLUORIDE-SPECIFIC ION CHANNEL FLUC"/>
    <property type="match status" value="1"/>
</dbReference>
<evidence type="ECO:0000313" key="15">
    <source>
        <dbReference type="EMBL" id="RWR05523.1"/>
    </source>
</evidence>
<keyword evidence="6 14" id="KW-0479">Metal-binding</keyword>
<dbReference type="Pfam" id="PF02537">
    <property type="entry name" value="CRCB"/>
    <property type="match status" value="1"/>
</dbReference>
<feature type="transmembrane region" description="Helical" evidence="14">
    <location>
        <begin position="67"/>
        <end position="90"/>
    </location>
</feature>
<evidence type="ECO:0000256" key="11">
    <source>
        <dbReference type="ARBA" id="ARBA00023303"/>
    </source>
</evidence>
<reference evidence="15 16" key="2">
    <citation type="submission" date="2019-01" db="EMBL/GenBank/DDBJ databases">
        <authorList>
            <person name="Li Y."/>
        </authorList>
    </citation>
    <scope>NUCLEOTIDE SEQUENCE [LARGE SCALE GENOMIC DNA]</scope>
    <source>
        <strain evidence="15 16">2D-5</strain>
    </source>
</reference>
<comment type="catalytic activity">
    <reaction evidence="13">
        <text>fluoride(in) = fluoride(out)</text>
        <dbReference type="Rhea" id="RHEA:76159"/>
        <dbReference type="ChEBI" id="CHEBI:17051"/>
    </reaction>
    <physiologicalReaction direction="left-to-right" evidence="13">
        <dbReference type="Rhea" id="RHEA:76160"/>
    </physiologicalReaction>
</comment>
<dbReference type="RefSeq" id="WP_128270916.1">
    <property type="nucleotide sequence ID" value="NZ_SAUW01000036.1"/>
</dbReference>
<dbReference type="NCBIfam" id="NF010805">
    <property type="entry name" value="PRK14209.1"/>
    <property type="match status" value="1"/>
</dbReference>
<name>A0A443IKN4_9RHOB</name>